<reference evidence="2" key="1">
    <citation type="submission" date="2018-07" db="EMBL/GenBank/DDBJ databases">
        <authorList>
            <person name="Ashton P.M."/>
            <person name="Dallman T."/>
            <person name="Nair S."/>
            <person name="De Pinna E."/>
            <person name="Peters T."/>
            <person name="Grant K."/>
        </authorList>
    </citation>
    <scope>NUCLEOTIDE SEQUENCE [LARGE SCALE GENOMIC DNA]</scope>
    <source>
        <strain evidence="2">157339</strain>
    </source>
</reference>
<dbReference type="AlphaFoldDB" id="A0A403MPJ3"/>
<gene>
    <name evidence="2" type="ORF">DRU74_27015</name>
</gene>
<evidence type="ECO:0000256" key="1">
    <source>
        <dbReference type="SAM" id="Phobius"/>
    </source>
</evidence>
<name>A0A403MPJ3_SALET</name>
<evidence type="ECO:0000313" key="2">
    <source>
        <dbReference type="EMBL" id="MLV00274.1"/>
    </source>
</evidence>
<feature type="transmembrane region" description="Helical" evidence="1">
    <location>
        <begin position="43"/>
        <end position="67"/>
    </location>
</feature>
<keyword evidence="1" id="KW-0472">Membrane</keyword>
<dbReference type="Proteomes" id="UP000885374">
    <property type="component" value="Unassembled WGS sequence"/>
</dbReference>
<proteinExistence type="predicted"/>
<protein>
    <submittedName>
        <fullName evidence="2">Uncharacterized protein</fullName>
    </submittedName>
</protein>
<keyword evidence="1" id="KW-1133">Transmembrane helix</keyword>
<dbReference type="EMBL" id="RVHM01000089">
    <property type="protein sequence ID" value="MLV00274.1"/>
    <property type="molecule type" value="Genomic_DNA"/>
</dbReference>
<organism evidence="2">
    <name type="scientific">Salmonella enterica I</name>
    <dbReference type="NCBI Taxonomy" id="59201"/>
    <lineage>
        <taxon>Bacteria</taxon>
        <taxon>Pseudomonadati</taxon>
        <taxon>Pseudomonadota</taxon>
        <taxon>Gammaproteobacteria</taxon>
        <taxon>Enterobacterales</taxon>
        <taxon>Enterobacteriaceae</taxon>
        <taxon>Salmonella</taxon>
    </lineage>
</organism>
<feature type="transmembrane region" description="Helical" evidence="1">
    <location>
        <begin position="12"/>
        <end position="31"/>
    </location>
</feature>
<accession>A0A403MPJ3</accession>
<keyword evidence="1" id="KW-0812">Transmembrane</keyword>
<comment type="caution">
    <text evidence="2">The sequence shown here is derived from an EMBL/GenBank/DDBJ whole genome shotgun (WGS) entry which is preliminary data.</text>
</comment>
<sequence length="70" mass="7964">MSPGWNPEYLFPGTIFAAMLSFTGVFGATLHMQRYSDRFIAPVFLVLSVLFSLLFVVYVWGLAMVFYSQD</sequence>